<dbReference type="CDD" id="cd04645">
    <property type="entry name" value="LbH_gamma_CA_like"/>
    <property type="match status" value="1"/>
</dbReference>
<dbReference type="Pfam" id="PF00132">
    <property type="entry name" value="Hexapep"/>
    <property type="match status" value="1"/>
</dbReference>
<organism evidence="1">
    <name type="scientific">Desulfatirhabdium butyrativorans</name>
    <dbReference type="NCBI Taxonomy" id="340467"/>
    <lineage>
        <taxon>Bacteria</taxon>
        <taxon>Pseudomonadati</taxon>
        <taxon>Thermodesulfobacteriota</taxon>
        <taxon>Desulfobacteria</taxon>
        <taxon>Desulfobacterales</taxon>
        <taxon>Desulfatirhabdiaceae</taxon>
        <taxon>Desulfatirhabdium</taxon>
    </lineage>
</organism>
<dbReference type="PANTHER" id="PTHR13061:SF29">
    <property type="entry name" value="GAMMA CARBONIC ANHYDRASE-LIKE 1, MITOCHONDRIAL-RELATED"/>
    <property type="match status" value="1"/>
</dbReference>
<accession>A0A7C4RTM3</accession>
<proteinExistence type="predicted"/>
<dbReference type="InterPro" id="IPR001451">
    <property type="entry name" value="Hexapep"/>
</dbReference>
<name>A0A7C4RTM3_9BACT</name>
<protein>
    <submittedName>
        <fullName evidence="1">Gamma carbonic anhydrase family protein</fullName>
    </submittedName>
</protein>
<dbReference type="AlphaFoldDB" id="A0A7C4RTM3"/>
<reference evidence="1" key="1">
    <citation type="journal article" date="2020" name="mSystems">
        <title>Genome- and Community-Level Interaction Insights into Carbon Utilization and Element Cycling Functions of Hydrothermarchaeota in Hydrothermal Sediment.</title>
        <authorList>
            <person name="Zhou Z."/>
            <person name="Liu Y."/>
            <person name="Xu W."/>
            <person name="Pan J."/>
            <person name="Luo Z.H."/>
            <person name="Li M."/>
        </authorList>
    </citation>
    <scope>NUCLEOTIDE SEQUENCE [LARGE SCALE GENOMIC DNA]</scope>
    <source>
        <strain evidence="1">SpSt-477</strain>
    </source>
</reference>
<dbReference type="EMBL" id="DSUH01000312">
    <property type="protein sequence ID" value="HGU33866.1"/>
    <property type="molecule type" value="Genomic_DNA"/>
</dbReference>
<gene>
    <name evidence="1" type="ORF">ENS29_13605</name>
</gene>
<dbReference type="SUPFAM" id="SSF51161">
    <property type="entry name" value="Trimeric LpxA-like enzymes"/>
    <property type="match status" value="1"/>
</dbReference>
<comment type="caution">
    <text evidence="1">The sequence shown here is derived from an EMBL/GenBank/DDBJ whole genome shotgun (WGS) entry which is preliminary data.</text>
</comment>
<sequence>MIIALGEKKPKIGTNVFIAPTAVVVGDVTIGDGSSIWYGAVLRGDMAPIVVGSDTNIQDNCTVHTDYGKPAHIGSRVTIGHNAVIHACTIEDDCLIGMGSILLNESVVRTGTMVAAGSLLMERQEVGPDQLAAGSPATSRKTFSTHPISKIADPVGNYRDAADEHMKMQVLDR</sequence>
<evidence type="ECO:0000313" key="1">
    <source>
        <dbReference type="EMBL" id="HGU33866.1"/>
    </source>
</evidence>
<dbReference type="PANTHER" id="PTHR13061">
    <property type="entry name" value="DYNACTIN SUBUNIT P25"/>
    <property type="match status" value="1"/>
</dbReference>
<dbReference type="InterPro" id="IPR047324">
    <property type="entry name" value="LbH_gamma_CA-like"/>
</dbReference>
<dbReference type="InterPro" id="IPR050484">
    <property type="entry name" value="Transf_Hexapept/Carb_Anhydrase"/>
</dbReference>
<dbReference type="InterPro" id="IPR011004">
    <property type="entry name" value="Trimer_LpxA-like_sf"/>
</dbReference>
<dbReference type="Gene3D" id="2.160.10.10">
    <property type="entry name" value="Hexapeptide repeat proteins"/>
    <property type="match status" value="1"/>
</dbReference>